<keyword evidence="1" id="KW-0732">Signal</keyword>
<reference evidence="2" key="5">
    <citation type="journal article" date="2021" name="G3 (Bethesda)">
        <title>Aegilops tauschii genome assembly Aet v5.0 features greater sequence contiguity and improved annotation.</title>
        <authorList>
            <person name="Wang L."/>
            <person name="Zhu T."/>
            <person name="Rodriguez J.C."/>
            <person name="Deal K.R."/>
            <person name="Dubcovsky J."/>
            <person name="McGuire P.E."/>
            <person name="Lux T."/>
            <person name="Spannagl M."/>
            <person name="Mayer K.F.X."/>
            <person name="Baldrich P."/>
            <person name="Meyers B.C."/>
            <person name="Huo N."/>
            <person name="Gu Y.Q."/>
            <person name="Zhou H."/>
            <person name="Devos K.M."/>
            <person name="Bennetzen J.L."/>
            <person name="Unver T."/>
            <person name="Budak H."/>
            <person name="Gulick P.J."/>
            <person name="Galiba G."/>
            <person name="Kalapos B."/>
            <person name="Nelson D.R."/>
            <person name="Li P."/>
            <person name="You F.M."/>
            <person name="Luo M.C."/>
            <person name="Dvorak J."/>
        </authorList>
    </citation>
    <scope>NUCLEOTIDE SEQUENCE [LARGE SCALE GENOMIC DNA]</scope>
    <source>
        <strain evidence="2">cv. AL8/78</strain>
    </source>
</reference>
<organism evidence="2 3">
    <name type="scientific">Aegilops tauschii subsp. strangulata</name>
    <name type="common">Goatgrass</name>
    <dbReference type="NCBI Taxonomy" id="200361"/>
    <lineage>
        <taxon>Eukaryota</taxon>
        <taxon>Viridiplantae</taxon>
        <taxon>Streptophyta</taxon>
        <taxon>Embryophyta</taxon>
        <taxon>Tracheophyta</taxon>
        <taxon>Spermatophyta</taxon>
        <taxon>Magnoliopsida</taxon>
        <taxon>Liliopsida</taxon>
        <taxon>Poales</taxon>
        <taxon>Poaceae</taxon>
        <taxon>BOP clade</taxon>
        <taxon>Pooideae</taxon>
        <taxon>Triticodae</taxon>
        <taxon>Triticeae</taxon>
        <taxon>Triticinae</taxon>
        <taxon>Aegilops</taxon>
    </lineage>
</organism>
<accession>A0A453M690</accession>
<reference evidence="3" key="1">
    <citation type="journal article" date="2014" name="Science">
        <title>Ancient hybridizations among the ancestral genomes of bread wheat.</title>
        <authorList>
            <consortium name="International Wheat Genome Sequencing Consortium,"/>
            <person name="Marcussen T."/>
            <person name="Sandve S.R."/>
            <person name="Heier L."/>
            <person name="Spannagl M."/>
            <person name="Pfeifer M."/>
            <person name="Jakobsen K.S."/>
            <person name="Wulff B.B."/>
            <person name="Steuernagel B."/>
            <person name="Mayer K.F."/>
            <person name="Olsen O.A."/>
        </authorList>
    </citation>
    <scope>NUCLEOTIDE SEQUENCE [LARGE SCALE GENOMIC DNA]</scope>
    <source>
        <strain evidence="3">cv. AL8/78</strain>
    </source>
</reference>
<proteinExistence type="predicted"/>
<dbReference type="Proteomes" id="UP000015105">
    <property type="component" value="Chromosome 5D"/>
</dbReference>
<name>A0A453M690_AEGTS</name>
<reference evidence="2" key="4">
    <citation type="submission" date="2019-03" db="UniProtKB">
        <authorList>
            <consortium name="EnsemblPlants"/>
        </authorList>
    </citation>
    <scope>IDENTIFICATION</scope>
</reference>
<reference evidence="2" key="3">
    <citation type="journal article" date="2017" name="Nature">
        <title>Genome sequence of the progenitor of the wheat D genome Aegilops tauschii.</title>
        <authorList>
            <person name="Luo M.C."/>
            <person name="Gu Y.Q."/>
            <person name="Puiu D."/>
            <person name="Wang H."/>
            <person name="Twardziok S.O."/>
            <person name="Deal K.R."/>
            <person name="Huo N."/>
            <person name="Zhu T."/>
            <person name="Wang L."/>
            <person name="Wang Y."/>
            <person name="McGuire P.E."/>
            <person name="Liu S."/>
            <person name="Long H."/>
            <person name="Ramasamy R.K."/>
            <person name="Rodriguez J.C."/>
            <person name="Van S.L."/>
            <person name="Yuan L."/>
            <person name="Wang Z."/>
            <person name="Xia Z."/>
            <person name="Xiao L."/>
            <person name="Anderson O.D."/>
            <person name="Ouyang S."/>
            <person name="Liang Y."/>
            <person name="Zimin A.V."/>
            <person name="Pertea G."/>
            <person name="Qi P."/>
            <person name="Bennetzen J.L."/>
            <person name="Dai X."/>
            <person name="Dawson M.W."/>
            <person name="Muller H.G."/>
            <person name="Kugler K."/>
            <person name="Rivarola-Duarte L."/>
            <person name="Spannagl M."/>
            <person name="Mayer K.F.X."/>
            <person name="Lu F.H."/>
            <person name="Bevan M.W."/>
            <person name="Leroy P."/>
            <person name="Li P."/>
            <person name="You F.M."/>
            <person name="Sun Q."/>
            <person name="Liu Z."/>
            <person name="Lyons E."/>
            <person name="Wicker T."/>
            <person name="Salzberg S.L."/>
            <person name="Devos K.M."/>
            <person name="Dvorak J."/>
        </authorList>
    </citation>
    <scope>NUCLEOTIDE SEQUENCE [LARGE SCALE GENOMIC DNA]</scope>
    <source>
        <strain evidence="2">cv. AL8/78</strain>
    </source>
</reference>
<reference evidence="3" key="2">
    <citation type="journal article" date="2017" name="Nat. Plants">
        <title>The Aegilops tauschii genome reveals multiple impacts of transposons.</title>
        <authorList>
            <person name="Zhao G."/>
            <person name="Zou C."/>
            <person name="Li K."/>
            <person name="Wang K."/>
            <person name="Li T."/>
            <person name="Gao L."/>
            <person name="Zhang X."/>
            <person name="Wang H."/>
            <person name="Yang Z."/>
            <person name="Liu X."/>
            <person name="Jiang W."/>
            <person name="Mao L."/>
            <person name="Kong X."/>
            <person name="Jiao Y."/>
            <person name="Jia J."/>
        </authorList>
    </citation>
    <scope>NUCLEOTIDE SEQUENCE [LARGE SCALE GENOMIC DNA]</scope>
    <source>
        <strain evidence="3">cv. AL8/78</strain>
    </source>
</reference>
<evidence type="ECO:0000313" key="2">
    <source>
        <dbReference type="EnsemblPlants" id="AET5Gv21063900.1"/>
    </source>
</evidence>
<feature type="chain" id="PRO_5019204364" evidence="1">
    <location>
        <begin position="20"/>
        <end position="151"/>
    </location>
</feature>
<protein>
    <submittedName>
        <fullName evidence="2">Uncharacterized protein</fullName>
    </submittedName>
</protein>
<feature type="signal peptide" evidence="1">
    <location>
        <begin position="1"/>
        <end position="19"/>
    </location>
</feature>
<dbReference type="Gramene" id="AET5Gv21063900.1">
    <property type="protein sequence ID" value="AET5Gv21063900.1"/>
    <property type="gene ID" value="AET5Gv21063900"/>
</dbReference>
<evidence type="ECO:0000313" key="3">
    <source>
        <dbReference type="Proteomes" id="UP000015105"/>
    </source>
</evidence>
<keyword evidence="3" id="KW-1185">Reference proteome</keyword>
<sequence length="151" mass="15937">TAAASTLVAVVASVALSSAQVGPDRRAAGALHDEGVGKLERLADLGASFSGARMPCSPTTLASTLAAAAAPTRARSWRSTSRCAACTRMLQAIGSFVGHLSSLSSVGSIVEIVNVESNYIVHFFTWQFLLCSFVCKLWKMNALRFLHTMAF</sequence>
<dbReference type="EnsemblPlants" id="AET5Gv21063900.1">
    <property type="protein sequence ID" value="AET5Gv21063900.1"/>
    <property type="gene ID" value="AET5Gv21063900"/>
</dbReference>
<dbReference type="AlphaFoldDB" id="A0A453M690"/>
<evidence type="ECO:0000256" key="1">
    <source>
        <dbReference type="SAM" id="SignalP"/>
    </source>
</evidence>